<dbReference type="EMBL" id="SMKQ01000007">
    <property type="protein sequence ID" value="TDD54969.1"/>
    <property type="molecule type" value="Genomic_DNA"/>
</dbReference>
<dbReference type="AlphaFoldDB" id="A0A4R4ZCK0"/>
<sequence>MTHYREGDLSVLDADVQDPRVQHLVADQHDRKVRAVTPPDSQVALSLATDFENFSVLKPAAHQERAVRAMLDEVVAWGGALKALRDGTAPAGLDART</sequence>
<organism evidence="1 2">
    <name type="scientific">Nonomuraea terrae</name>
    <dbReference type="NCBI Taxonomy" id="2530383"/>
    <lineage>
        <taxon>Bacteria</taxon>
        <taxon>Bacillati</taxon>
        <taxon>Actinomycetota</taxon>
        <taxon>Actinomycetes</taxon>
        <taxon>Streptosporangiales</taxon>
        <taxon>Streptosporangiaceae</taxon>
        <taxon>Nonomuraea</taxon>
    </lineage>
</organism>
<dbReference type="RefSeq" id="WP_132608997.1">
    <property type="nucleotide sequence ID" value="NZ_SMKQ01000007.1"/>
</dbReference>
<gene>
    <name evidence="1" type="ORF">E1286_04475</name>
</gene>
<name>A0A4R4ZCK0_9ACTN</name>
<reference evidence="1 2" key="1">
    <citation type="submission" date="2019-03" db="EMBL/GenBank/DDBJ databases">
        <title>Draft genome sequences of novel Actinobacteria.</title>
        <authorList>
            <person name="Sahin N."/>
            <person name="Ay H."/>
            <person name="Saygin H."/>
        </authorList>
    </citation>
    <scope>NUCLEOTIDE SEQUENCE [LARGE SCALE GENOMIC DNA]</scope>
    <source>
        <strain evidence="1 2">CH32</strain>
    </source>
</reference>
<dbReference type="OrthoDB" id="9812295at2"/>
<evidence type="ECO:0000313" key="1">
    <source>
        <dbReference type="EMBL" id="TDD54969.1"/>
    </source>
</evidence>
<dbReference type="Proteomes" id="UP000295302">
    <property type="component" value="Unassembled WGS sequence"/>
</dbReference>
<proteinExistence type="predicted"/>
<accession>A0A4R4ZCK0</accession>
<evidence type="ECO:0000313" key="2">
    <source>
        <dbReference type="Proteomes" id="UP000295302"/>
    </source>
</evidence>
<protein>
    <submittedName>
        <fullName evidence="1">Uncharacterized protein</fullName>
    </submittedName>
</protein>
<comment type="caution">
    <text evidence="1">The sequence shown here is derived from an EMBL/GenBank/DDBJ whole genome shotgun (WGS) entry which is preliminary data.</text>
</comment>
<keyword evidence="2" id="KW-1185">Reference proteome</keyword>